<sequence>MPQHIPSECDTVVRMLGIAFLGLHLPLACVGIAHFIGGYTDPGALVLAALFGTLLAAVMTLGSMWRLIVPHFQNRMA</sequence>
<feature type="transmembrane region" description="Helical" evidence="1">
    <location>
        <begin position="12"/>
        <end position="37"/>
    </location>
</feature>
<proteinExistence type="predicted"/>
<organism evidence="2 3">
    <name type="scientific">Paragemmobacter kunshanensis</name>
    <dbReference type="NCBI Taxonomy" id="2583234"/>
    <lineage>
        <taxon>Bacteria</taxon>
        <taxon>Pseudomonadati</taxon>
        <taxon>Pseudomonadota</taxon>
        <taxon>Alphaproteobacteria</taxon>
        <taxon>Rhodobacterales</taxon>
        <taxon>Paracoccaceae</taxon>
        <taxon>Paragemmobacter</taxon>
    </lineage>
</organism>
<comment type="caution">
    <text evidence="2">The sequence shown here is derived from an EMBL/GenBank/DDBJ whole genome shotgun (WGS) entry which is preliminary data.</text>
</comment>
<reference evidence="2 3" key="1">
    <citation type="submission" date="2020-02" db="EMBL/GenBank/DDBJ databases">
        <title>Rhodobacter translucens sp. nov., a novel bacterium isolated from activated sludge.</title>
        <authorList>
            <person name="Liu J."/>
        </authorList>
    </citation>
    <scope>NUCLEOTIDE SEQUENCE [LARGE SCALE GENOMIC DNA]</scope>
    <source>
        <strain evidence="2 3">HX-7-19</strain>
    </source>
</reference>
<dbReference type="EMBL" id="JAALFE010000010">
    <property type="protein sequence ID" value="NGQ91605.1"/>
    <property type="molecule type" value="Genomic_DNA"/>
</dbReference>
<keyword evidence="1" id="KW-0812">Transmembrane</keyword>
<keyword evidence="1" id="KW-0472">Membrane</keyword>
<evidence type="ECO:0000256" key="1">
    <source>
        <dbReference type="SAM" id="Phobius"/>
    </source>
</evidence>
<accession>A0A6M1U5M7</accession>
<dbReference type="Proteomes" id="UP000474758">
    <property type="component" value="Unassembled WGS sequence"/>
</dbReference>
<keyword evidence="1" id="KW-1133">Transmembrane helix</keyword>
<dbReference type="RefSeq" id="WP_165050323.1">
    <property type="nucleotide sequence ID" value="NZ_JAALFE010000010.1"/>
</dbReference>
<protein>
    <submittedName>
        <fullName evidence="2">Uncharacterized protein</fullName>
    </submittedName>
</protein>
<feature type="transmembrane region" description="Helical" evidence="1">
    <location>
        <begin position="43"/>
        <end position="68"/>
    </location>
</feature>
<dbReference type="AlphaFoldDB" id="A0A6M1U5M7"/>
<keyword evidence="3" id="KW-1185">Reference proteome</keyword>
<evidence type="ECO:0000313" key="3">
    <source>
        <dbReference type="Proteomes" id="UP000474758"/>
    </source>
</evidence>
<gene>
    <name evidence="2" type="ORF">G5V65_11920</name>
</gene>
<name>A0A6M1U5M7_9RHOB</name>
<evidence type="ECO:0000313" key="2">
    <source>
        <dbReference type="EMBL" id="NGQ91605.1"/>
    </source>
</evidence>